<dbReference type="CDD" id="cd18809">
    <property type="entry name" value="SF1_C_RecD"/>
    <property type="match status" value="1"/>
</dbReference>
<dbReference type="GO" id="GO:0006310">
    <property type="term" value="P:DNA recombination"/>
    <property type="evidence" value="ECO:0007669"/>
    <property type="project" value="UniProtKB-KW"/>
</dbReference>
<dbReference type="EC" id="5.6.2.3" evidence="1"/>
<dbReference type="InterPro" id="IPR046700">
    <property type="entry name" value="DUF6570"/>
</dbReference>
<evidence type="ECO:0000313" key="6">
    <source>
        <dbReference type="EMBL" id="KAK3908319.1"/>
    </source>
</evidence>
<keyword evidence="1 6" id="KW-0347">Helicase</keyword>
<dbReference type="Proteomes" id="UP001219518">
    <property type="component" value="Unassembled WGS sequence"/>
</dbReference>
<dbReference type="Gene3D" id="3.40.50.300">
    <property type="entry name" value="P-loop containing nucleotide triphosphate hydrolases"/>
    <property type="match status" value="2"/>
</dbReference>
<keyword evidence="1" id="KW-0378">Hydrolase</keyword>
<comment type="caution">
    <text evidence="6">The sequence shown here is derived from an EMBL/GenBank/DDBJ whole genome shotgun (WGS) entry which is preliminary data.</text>
</comment>
<dbReference type="GO" id="GO:0000723">
    <property type="term" value="P:telomere maintenance"/>
    <property type="evidence" value="ECO:0007669"/>
    <property type="project" value="InterPro"/>
</dbReference>
<dbReference type="GO" id="GO:0043139">
    <property type="term" value="F:5'-3' DNA helicase activity"/>
    <property type="evidence" value="ECO:0007669"/>
    <property type="project" value="UniProtKB-EC"/>
</dbReference>
<name>A0AAE1GSH1_9NEOP</name>
<organism evidence="6 7">
    <name type="scientific">Frankliniella fusca</name>
    <dbReference type="NCBI Taxonomy" id="407009"/>
    <lineage>
        <taxon>Eukaryota</taxon>
        <taxon>Metazoa</taxon>
        <taxon>Ecdysozoa</taxon>
        <taxon>Arthropoda</taxon>
        <taxon>Hexapoda</taxon>
        <taxon>Insecta</taxon>
        <taxon>Pterygota</taxon>
        <taxon>Neoptera</taxon>
        <taxon>Paraneoptera</taxon>
        <taxon>Thysanoptera</taxon>
        <taxon>Terebrantia</taxon>
        <taxon>Thripoidea</taxon>
        <taxon>Thripidae</taxon>
        <taxon>Frankliniella</taxon>
    </lineage>
</organism>
<dbReference type="InterPro" id="IPR051055">
    <property type="entry name" value="PIF1_helicase"/>
</dbReference>
<dbReference type="InterPro" id="IPR010285">
    <property type="entry name" value="DNA_helicase_pif1-like_DEAD"/>
</dbReference>
<evidence type="ECO:0000259" key="3">
    <source>
        <dbReference type="Pfam" id="PF05970"/>
    </source>
</evidence>
<dbReference type="Pfam" id="PF05970">
    <property type="entry name" value="PIF1"/>
    <property type="match status" value="1"/>
</dbReference>
<evidence type="ECO:0000256" key="2">
    <source>
        <dbReference type="SAM" id="MobiDB-lite"/>
    </source>
</evidence>
<dbReference type="SUPFAM" id="SSF52540">
    <property type="entry name" value="P-loop containing nucleoside triphosphate hydrolases"/>
    <property type="match status" value="2"/>
</dbReference>
<comment type="similarity">
    <text evidence="1">Belongs to the helicase family.</text>
</comment>
<keyword evidence="1" id="KW-0233">DNA recombination</keyword>
<reference evidence="6" key="2">
    <citation type="journal article" date="2023" name="BMC Genomics">
        <title>Pest status, molecular evolution, and epigenetic factors derived from the genome assembly of Frankliniella fusca, a thysanopteran phytovirus vector.</title>
        <authorList>
            <person name="Catto M.A."/>
            <person name="Labadie P.E."/>
            <person name="Jacobson A.L."/>
            <person name="Kennedy G.G."/>
            <person name="Srinivasan R."/>
            <person name="Hunt B.G."/>
        </authorList>
    </citation>
    <scope>NUCLEOTIDE SEQUENCE</scope>
    <source>
        <strain evidence="6">PL_HMW_Pooled</strain>
    </source>
</reference>
<feature type="region of interest" description="Disordered" evidence="2">
    <location>
        <begin position="1"/>
        <end position="38"/>
    </location>
</feature>
<keyword evidence="1" id="KW-0227">DNA damage</keyword>
<dbReference type="InterPro" id="IPR027417">
    <property type="entry name" value="P-loop_NTPase"/>
</dbReference>
<accession>A0AAE1GSH1</accession>
<evidence type="ECO:0000259" key="4">
    <source>
        <dbReference type="Pfam" id="PF14214"/>
    </source>
</evidence>
<evidence type="ECO:0000259" key="5">
    <source>
        <dbReference type="Pfam" id="PF20209"/>
    </source>
</evidence>
<feature type="domain" description="Helitron helicase-like" evidence="4">
    <location>
        <begin position="280"/>
        <end position="466"/>
    </location>
</feature>
<comment type="catalytic activity">
    <reaction evidence="1">
        <text>ATP + H2O = ADP + phosphate + H(+)</text>
        <dbReference type="Rhea" id="RHEA:13065"/>
        <dbReference type="ChEBI" id="CHEBI:15377"/>
        <dbReference type="ChEBI" id="CHEBI:15378"/>
        <dbReference type="ChEBI" id="CHEBI:30616"/>
        <dbReference type="ChEBI" id="CHEBI:43474"/>
        <dbReference type="ChEBI" id="CHEBI:456216"/>
        <dbReference type="EC" id="5.6.2.3"/>
    </reaction>
</comment>
<dbReference type="GO" id="GO:0005524">
    <property type="term" value="F:ATP binding"/>
    <property type="evidence" value="ECO:0007669"/>
    <property type="project" value="UniProtKB-KW"/>
</dbReference>
<dbReference type="Pfam" id="PF20209">
    <property type="entry name" value="DUF6570"/>
    <property type="match status" value="1"/>
</dbReference>
<evidence type="ECO:0000313" key="7">
    <source>
        <dbReference type="Proteomes" id="UP001219518"/>
    </source>
</evidence>
<comment type="cofactor">
    <cofactor evidence="1">
        <name>Mg(2+)</name>
        <dbReference type="ChEBI" id="CHEBI:18420"/>
    </cofactor>
</comment>
<dbReference type="GO" id="GO:0006281">
    <property type="term" value="P:DNA repair"/>
    <property type="evidence" value="ECO:0007669"/>
    <property type="project" value="UniProtKB-KW"/>
</dbReference>
<keyword evidence="1" id="KW-0067">ATP-binding</keyword>
<reference evidence="6" key="1">
    <citation type="submission" date="2021-07" db="EMBL/GenBank/DDBJ databases">
        <authorList>
            <person name="Catto M.A."/>
            <person name="Jacobson A."/>
            <person name="Kennedy G."/>
            <person name="Labadie P."/>
            <person name="Hunt B.G."/>
            <person name="Srinivasan R."/>
        </authorList>
    </citation>
    <scope>NUCLEOTIDE SEQUENCE</scope>
    <source>
        <strain evidence="6">PL_HMW_Pooled</strain>
        <tissue evidence="6">Head</tissue>
    </source>
</reference>
<feature type="compositionally biased region" description="Basic residues" evidence="2">
    <location>
        <begin position="1"/>
        <end position="27"/>
    </location>
</feature>
<feature type="domain" description="DUF6570" evidence="5">
    <location>
        <begin position="110"/>
        <end position="153"/>
    </location>
</feature>
<gene>
    <name evidence="6" type="ORF">KUF71_018812</name>
</gene>
<dbReference type="EMBL" id="JAHWGI010000049">
    <property type="protein sequence ID" value="KAK3908319.1"/>
    <property type="molecule type" value="Genomic_DNA"/>
</dbReference>
<sequence length="1377" mass="158486">MARSKKTKISGEKKTRKNKKKAIKRKYQSSSKQNLDKHLRNQRRLKQKEKLEENVLHDILDGCDNNPTNCKRVSDRKYVEDNVKLLEDQKKLHAVNDVVDLFGKKLDKLLSVGSCPDVLSNLTLIEQLLIARVHPVIQVYRLVGGQTGYSGHVDFKIRKKNVLDALLFLKKNNKYYHDIVIDDIALNSLPSDDYFHGNRSNMEDEENDREHDVSSMAVPSTAIYHSEEKIKHNMNWPNISTNAVKELTCPYISQAFPTLFPYGNCDLHEIRDKKLTPRIYFQYLMEYYDGRFASHKIFPYFAFNTVMRWECLSKGTIYIKDHPLLKKMNIQVLKDIINENPNFMKDLLVYGSNIRGTREFWSSRANELSSLCDFLGLPTIFFTASAADMKWPRLRELICEHMSLSNVDDKAYYKLVLENPKACSDYFYEIFTMFFECIVLGYFQVVDFWYRFEWQMRGSPHVHGVMWLSNAVDVKMLESKFEEVKISVINFFDRLISCETPNLNFVDVGTHPCSVKIADTTCVEDDLSALINTVQMHECSKRCTNDGKTKCKYGFPKDLRENSDLVLSKRKYYEFHGKRNHPNINQYNTIWLRSLRSNCDFGAILSDGGFRHYIAKYASKSEVKSRPLLDILSSILSGINESTSVRSTIQRSFMAALVERDYSAQEVHHLLCGKKLFSCSRSFVKVNLKTSNWKYHMNLDDDVLKDSYNHILYSYSKRPLKLHNVCLLRYVEMFNIEKYSVRRRKAVAVVFPRLRCHGDNIDLEEIARQLVLLYVPWIDLDEICGNGNQWQDIMRKYNLSINLLPYYKGQEATESMNELISSDNENDDVSEESGPTCDKDDWMLFVGASVGENTSSHPVQEFVVTSWVRNYCSSEDGLTFMKFIDDAKKEGIEHVLRYRDQNIKLSEDQKHIINLASCQISCIKDGSGLSNFPQLVLCQGAAGSGKTLVIAELECMITEAFGNDSALIIAFTGSAALNANGRTIHSALRLQFDNKSKDVIDLKGDTLRAFEEKMRNVKFLIIEEFSMVGCRLFNIINRRCMQMKSSTEPFGGLPVYMFGDLFQLPPIGDTPLYNLNIDPFKTIAYSGSILFRSLVHTKFFSACHRQRDQEFLNFLENLSCGIVTVPGQMYISDRFEENMTHEEIESFSDAVHLFQHVKATEDYNKNKLLELGKPIIQICAKNNNSYAKCSSDDLACNLQNTLELSIGARVMLRSNLWTEGGLVNGCIGYVEDVLYCNEIDEEYPSIIMVKFDSYFGPTLSNGCVPITRITRSWTVNNIHCTRYQFPLTLAYAITIHKSQGLTLSKCVLHFDCAEIMSGIFYVSMSRVREKTDLMISGNFMGSPLFRINSANYKAKIAGRQWLMERSKFEVFEILFFK</sequence>
<dbReference type="PANTHER" id="PTHR47642">
    <property type="entry name" value="ATP-DEPENDENT DNA HELICASE"/>
    <property type="match status" value="1"/>
</dbReference>
<dbReference type="InterPro" id="IPR025476">
    <property type="entry name" value="Helitron_helicase-like"/>
</dbReference>
<keyword evidence="7" id="KW-1185">Reference proteome</keyword>
<evidence type="ECO:0000256" key="1">
    <source>
        <dbReference type="RuleBase" id="RU363044"/>
    </source>
</evidence>
<dbReference type="GO" id="GO:0016787">
    <property type="term" value="F:hydrolase activity"/>
    <property type="evidence" value="ECO:0007669"/>
    <property type="project" value="UniProtKB-KW"/>
</dbReference>
<protein>
    <recommendedName>
        <fullName evidence="1">ATP-dependent DNA helicase</fullName>
        <ecNumber evidence="1">5.6.2.3</ecNumber>
    </recommendedName>
</protein>
<keyword evidence="1" id="KW-0547">Nucleotide-binding</keyword>
<dbReference type="Pfam" id="PF14214">
    <property type="entry name" value="Helitron_like_N"/>
    <property type="match status" value="1"/>
</dbReference>
<proteinExistence type="inferred from homology"/>
<keyword evidence="1" id="KW-0234">DNA repair</keyword>
<feature type="domain" description="DNA helicase Pif1-like DEAD-box helicase" evidence="3">
    <location>
        <begin position="905"/>
        <end position="1069"/>
    </location>
</feature>